<organism evidence="2 3">
    <name type="scientific">Agrobacterium tumefaciens</name>
    <dbReference type="NCBI Taxonomy" id="358"/>
    <lineage>
        <taxon>Bacteria</taxon>
        <taxon>Pseudomonadati</taxon>
        <taxon>Pseudomonadota</taxon>
        <taxon>Alphaproteobacteria</taxon>
        <taxon>Hyphomicrobiales</taxon>
        <taxon>Rhizobiaceae</taxon>
        <taxon>Rhizobium/Agrobacterium group</taxon>
        <taxon>Agrobacterium</taxon>
        <taxon>Agrobacterium tumefaciens complex</taxon>
    </lineage>
</organism>
<sequence>MSELYNQIQHPQYAGLANTVSPGAKGISPASPIDEVRDALTAAKSLAYQIAALTDTLCGGLPESTGGPRAPRPGSIIPDLAHDASETSMAIAKANSDINRLMRTFGI</sequence>
<dbReference type="EMBL" id="CP026925">
    <property type="protein sequence ID" value="AVH43997.1"/>
    <property type="molecule type" value="Genomic_DNA"/>
</dbReference>
<evidence type="ECO:0000313" key="3">
    <source>
        <dbReference type="Proteomes" id="UP000237717"/>
    </source>
</evidence>
<name>A0A2L2LI47_AGRTU</name>
<dbReference type="AlphaFoldDB" id="A0A2L2LI47"/>
<dbReference type="Proteomes" id="UP000237717">
    <property type="component" value="Chromosome II"/>
</dbReference>
<evidence type="ECO:0000313" key="2">
    <source>
        <dbReference type="EMBL" id="AVH43997.1"/>
    </source>
</evidence>
<proteinExistence type="predicted"/>
<dbReference type="RefSeq" id="WP_104679293.1">
    <property type="nucleotide sequence ID" value="NZ_CP026924.1"/>
</dbReference>
<dbReference type="Proteomes" id="UP000237717">
    <property type="component" value="Chromosome I"/>
</dbReference>
<protein>
    <submittedName>
        <fullName evidence="2">Uncharacterized protein</fullName>
    </submittedName>
</protein>
<reference evidence="2 3" key="1">
    <citation type="submission" date="2018-02" db="EMBL/GenBank/DDBJ databases">
        <title>Complete genome sequence of Agrobacterium tumefaciens 1D1609.</title>
        <authorList>
            <person name="Cho S.-T."/>
            <person name="Haryono M."/>
            <person name="Chang H.-H."/>
            <person name="Santos M.N."/>
            <person name="Lai E.-M."/>
            <person name="Kuo C.-H."/>
        </authorList>
    </citation>
    <scope>NUCLEOTIDE SEQUENCE [LARGE SCALE GENOMIC DNA]</scope>
    <source>
        <strain evidence="2 3">1D1609</strain>
    </source>
</reference>
<accession>A0A2L2LI47</accession>
<dbReference type="EMBL" id="CP026924">
    <property type="protein sequence ID" value="AVH40618.1"/>
    <property type="molecule type" value="Genomic_DNA"/>
</dbReference>
<gene>
    <name evidence="1" type="ORF">At1D1609_05660</name>
    <name evidence="2" type="ORF">At1D1609_39500</name>
</gene>
<evidence type="ECO:0000313" key="1">
    <source>
        <dbReference type="EMBL" id="AVH40618.1"/>
    </source>
</evidence>